<reference evidence="4" key="1">
    <citation type="submission" date="2021-02" db="EMBL/GenBank/DDBJ databases">
        <authorList>
            <person name="Palmer J.M."/>
        </authorList>
    </citation>
    <scope>NUCLEOTIDE SEQUENCE</scope>
    <source>
        <strain evidence="4">SCRP734</strain>
    </source>
</reference>
<dbReference type="PANTHER" id="PTHR12517:SF0">
    <property type="entry name" value="INTERMEMBRANE LIPID TRANSFER PROTEIN VPS13B"/>
    <property type="match status" value="1"/>
</dbReference>
<feature type="compositionally biased region" description="Basic and acidic residues" evidence="2">
    <location>
        <begin position="1614"/>
        <end position="1628"/>
    </location>
</feature>
<evidence type="ECO:0000256" key="1">
    <source>
        <dbReference type="ARBA" id="ARBA00022448"/>
    </source>
</evidence>
<feature type="domain" description="Chorein N-terminal" evidence="3">
    <location>
        <begin position="8"/>
        <end position="214"/>
    </location>
</feature>
<gene>
    <name evidence="4" type="ORF">PHYPSEUDO_006329</name>
</gene>
<dbReference type="Proteomes" id="UP000694044">
    <property type="component" value="Unassembled WGS sequence"/>
</dbReference>
<dbReference type="Pfam" id="PF12624">
    <property type="entry name" value="VPS13_N"/>
    <property type="match status" value="1"/>
</dbReference>
<evidence type="ECO:0000256" key="2">
    <source>
        <dbReference type="SAM" id="MobiDB-lite"/>
    </source>
</evidence>
<organism evidence="4 5">
    <name type="scientific">Phytophthora pseudosyringae</name>
    <dbReference type="NCBI Taxonomy" id="221518"/>
    <lineage>
        <taxon>Eukaryota</taxon>
        <taxon>Sar</taxon>
        <taxon>Stramenopiles</taxon>
        <taxon>Oomycota</taxon>
        <taxon>Peronosporomycetes</taxon>
        <taxon>Peronosporales</taxon>
        <taxon>Peronosporaceae</taxon>
        <taxon>Phytophthora</taxon>
    </lineage>
</organism>
<accession>A0A8T1VJB2</accession>
<dbReference type="OrthoDB" id="445152at2759"/>
<dbReference type="EMBL" id="JAGDFM010000258">
    <property type="protein sequence ID" value="KAG7381181.1"/>
    <property type="molecule type" value="Genomic_DNA"/>
</dbReference>
<feature type="region of interest" description="Disordered" evidence="2">
    <location>
        <begin position="262"/>
        <end position="288"/>
    </location>
</feature>
<evidence type="ECO:0000313" key="4">
    <source>
        <dbReference type="EMBL" id="KAG7381181.1"/>
    </source>
</evidence>
<name>A0A8T1VJB2_9STRA</name>
<dbReference type="InterPro" id="IPR039782">
    <property type="entry name" value="VPS13B"/>
</dbReference>
<keyword evidence="5" id="KW-1185">Reference proteome</keyword>
<dbReference type="PANTHER" id="PTHR12517">
    <property type="entry name" value="VACUOLAR PROTEIN SORTING-ASSOCIATED PROTEIN 13B"/>
    <property type="match status" value="1"/>
</dbReference>
<dbReference type="InterPro" id="IPR026854">
    <property type="entry name" value="VPS13_N"/>
</dbReference>
<feature type="region of interest" description="Disordered" evidence="2">
    <location>
        <begin position="1181"/>
        <end position="1200"/>
    </location>
</feature>
<protein>
    <recommendedName>
        <fullName evidence="3">Chorein N-terminal domain-containing protein</fullName>
    </recommendedName>
</protein>
<comment type="caution">
    <text evidence="4">The sequence shown here is derived from an EMBL/GenBank/DDBJ whole genome shotgun (WGS) entry which is preliminary data.</text>
</comment>
<sequence>MLDLLSPLRGYIAQNLQFYLSKYIEDIQLEGLGLFGGDLVLNDLEIKRHVLRESLELPSSFDFSRGFIRELRIHIPWTQLLSQPIEVKLYTIELILTAKRDDEQQRAASRAASVDKAPALHAETEDKIDQPKSGWVHDTLQKILANISVQVNNLVLKYEHDDVVFSIALGTLDFYSASENDGWKRSFEELKGGRRTICKRIDAKDVTIFLDRYTSDGDSTKEGSTTQDPVRRKVVGYEVPVLSRTSASVRAKLQLFLNGAVKAQDDQRSRPTSPRYPQHQQRSAAKDVHNEGNIMDVDGLFSYRPSVMCDPFYYYSCNRSGVTPTHEVDVFIGELLFSVSDRQLEMLNQLIRSASRKIDQAHELPPQAQNRDYVPGGDIKPAPTRVFNIPVVVPQIDQAEGQKIDSSAKKQESWLGWAMNALGTAEDDEEDQLVSELLAETRGALLKAQPPPNNADEGLLAGSGGPVTKTSCVRVCISSASLTLRKHEREVQVEHQDSTIAESGEELVPVANLGMVKVSLQTRKRKVARPAVPVLHLTLSYVALEMLLARGEEESGTDVVFEIEKVELVSATASENREDLKCKKGEVLLTWGSIDSSHFSDCVSHPYFINSFFGEETTRLNQRGSRSFEIVKVSLDADIPVWKTLEVGRDGRKSNKNSDNPCECFTTWNSERIRCIPIATVFGICQQAIRTVGIKERVLDGGILSNATSTAWASSGFPISISEDMTQAFTSIAEDYRAHRNPDLGALDNLAQLLQPQLVALFSRYTLHSCSAASLRPLSGSTNIRHRSVHSALRMRSASTSNFTERDESSPDIHVKEETVSKVLDISIGAAQAVLEPSKCLDIMEALSIFLRKDEDDERKLVVERGDPPTPATENVARSIQYIVQNDAKLVTVSNVHIRLPDLRSGSVQGTVGVSSRGDLNGTARDFAWLGTFQPGSSKSHLQLGALTAYFERPQDEPTVFPLVEALGFDLLTTESSADAGDNDGLFASLFKLKMDLSLSAVQDVAIVIKGVLNPLGYPIAWEPMGLASKRVRPSFQIEACRAGFSKIVSNRPRLVMAQCQSLSGEIASVSVTLKRAGSKNHSSRSILQGGVAPITIRGPEVSAPFVKFGISQEKSSGMLNGVPLLSSLGLFSLNPGLLTTACTHCQLTVQAHVARVYLDMQGVNQLIDAVVGGITASLSESTPAPEDFKSDATTDNSASSIPTDWSFTVDLKAAGGDIRVNEALSLKLPLLSISSVEKDTGPSNQVKPGGELRLVFAMNGATLCASESGTLKDLGDLMVLSIEDVGVSVDFSHSYADYRHAYAVDITLHVLSIQASLSRLKLLYLLKFPYSDSKSQSRKSTAIEASQSQKLEKREDDSGAALRSRWHWRLGVQLDRVVFSCTADINHRSNNRRQNIRAVVDGKVLSIGVAARVATHHPTKNHLQPTARCGFTDIQVFVGDIQVVERLQNARREVRTGFGDFSRLPEHAFMGILVCLDLPDLKCLSEMLCVSGANIPEQLSLPSAMLSWHLTSNIAKAFQEVNLKWHRIEADRKHSITEIPLIVTWNDPALAKTAHSFPLLSGFYRNYSESGLPHHVIAGSMESVDIAVTTSGLYCLASVLAIRGKSPTPTSEPNEKPGDGKTCDTRTKAQPAPDATSRVSLVDIEVSIVFGQLRLILPNESLVDSILSKQSVVPGNVLVVLESLSIASAVRNDISLDGLGYPPFNSRVLPRRPTVQAQRFGQSQLRIGCRAGKLSGIVAELELDQVMPSPSSVLDVVGPFEEHIGFVAGYSARFRNAETFWLPLNVTCSIEEEPLTPREGSDTGVKTTASIALTKLRLDLHKPSFNVLVSRVTGVLRGIDGLRRSIATPPRVKLTPVQLTKSQGSFSGLECTNQREMSFSCDGIEVNAFEMNTSTHIRVGSITLGHNSSTLSGSASVQNLAVGHRSSENPTQKTVAVEEVVFGANAEPSLWQLAVENYPEKLIAARWNFGDRTEGTLFLDVQAYQLHVSHHFIQALSRFARTEPELSFSGPWIQKVNECVDQSMDRKSFAFQQRWNIKVLIAPSVMSYWRQNLTNKGRSGVWMTSGQLFASVGVGTDEMAQQLPCTYGPAVNDINRFVAVPTLEMMLNMDKFGVNTSDDLPPLEVHFQGNSVGPAPTHTSSTWQRFSKYISVVSEAQRLLHDCSIRVTGDQHQMLERVAIGEAEICLLYTDMVRTSIQAEVNALCVKLSSFSLGAIQSLLAARAGTDKRVGHSTEDSCGERNAGDTITHRSPGAYIFEASSSTDDFKNLRRMAEGRRPSPGELVLTEALLIETESVMSSGSSPVVGAKVHIQIDPNTFDIALADVAAYLEACNEPWGIRELGSNGERPSYTGLGNKTHSWMGMRWCYHIPRKIRNIVANPVPIPPTGVPNGWPSWSWDQDQEGDARRLCDILCQLRCWDSKKSCYVVVCEFYVPWECASASAGSGELEGSYEPGSFGELMSQWFDDDMEETRYRTKLLEFGARTRTFSFDNELPADNWELRWRTPLQSEQESENKQKRLVVNALLASSLQVHSVLTCDAYQRVVSNITLPQVTLSVSHVGSENDSHDIITAELNDTEISCAVSGSAHTRALNVRISSALQIYLDNMVQLLTVSVIPRTTIDAMVEISSMGLKVSTLIGPVSLYLNQTSMLVISAIPKLLQADSKRSIVPNPDEKLSSMRIRIVNCTGVNIWYRQEGTSECLLLPADASAAYSWLSLASSPFYQLRFAMDDPRQKLAEPLASDKKQSNTDDVAQEDPRWCDPCRIKESAVTGRYFGGHGFVWICVELSGLKTIVTLRSSVTIRNYCDFPVRIKVNKDVTEHGCARSDELYQDAPAIRRSTYSHTNCISLDGSACTLSMPAKSDNSVARIMVESVSTIGFGIDGGSWCNVETQGRLPSEFDLVKISDGQADSFKKARCNFTALHPGNPDEPTHYAWAKIDRMQCKTVLPTDFDPLQPQVSRRYTWVEMSLWPAITVENIMDIPVVLRFSQKATTVSLKVAPSTEKCMSTFNPFEPVGVQLEYDQGSSSAETSSKSLEILLQCGSAEDAKEQIFVFEGCKVVANFCNDPWPMIRIRAERILSVANMTPNDLNISIGSPLGNQGGTLEKIGSCVERSIGFAVVSNRLVIAIVTVEDSSNESDQIEWSPEVSLNVKGDIKPIVVPPARAGLRSLASAFCIELVNSDGYLKLIIRPQVVVINSTTGEETRLLKTMNHRYRILVLCVYQLVPGSNAGWSVPVCLHKEAKKRSITADMSSWLSSKLSRRPSEDLPNGTKQALVARLSCSFRLSLVEDGYEWAEEIAVLLPKLPLLLNPDGKLKIVEPPTSSASPTTTQEGLYPAPSTTTYRRRLLIRHRGFRHKMLTYTMTQKGTSIHIMFFVDHQPPVIIHNQWQNMLGFRNVSFSSDPEGVGAGFYLEYDWGLQVSAKHRGSIVEENSDADDTEPDSESKLLSGWLETSSQSLGDFDMPDTAASERMRFQIGSPQYGWSNALWQVGGIQFASFTNDEGNTRGPTFLVMCSYRAGSWLISITCLEDPTRDGQVNPTPSLVLPSMTSQMKAEQTVPAFLRVGVVVEELSLHFCDEHDPLRDARGMILYPEILRATCNAVSIVFATAADPPEISRHSTHLGYLSHVRSYTTLFVAVDDIEVGHFLQTCSFPMILCFPETHASKDLLQFDRVKKHERLGYLMGKLLDKQLPGAENASLIARVIYTDTWDPIGIPSYFHSIELKLSPAVLQVEDDILSYLNAFMRPMIDALDGEAASSRRMHDGENRRIASRDDTWSLYAYESAMVTKQRKVYIERLGISNLQVTITARVSIPVLNSFDGTPLHFGSTEMREVFSFPDQLFKDLAADYVADAIVRSPMLLMSLNIIGNPAGFLRSFGQGVRDLVEIPLAASRNGYSPWVLTKGVVGGVVSFLGHATAATLTSVSGFSYSFSRTMDQLTLSSDQLRKRHYTRPTQLSSALADGLGSLGSSVVGAAAGVITTPIAVYRERQMQGLDTGIRNVVGGVGMGLVGIVARPMGGVASLVSMTSDGLLYGMGGSRTPFDDSVSRFDARPNELLRYKLKVLPGAIGSSLIFAHGVWVVPEGNTLLVSEQTLDYLSEEQLEASENEPIRDLLLPSDTTHRLAHVTVVCSTECVYVVGVSDVQNQTVLARTSLESIEAVEESLKEPTVFDLGIKTQASAEWLRFRLPPRQRRQLSHQLRLWLAEDSIL</sequence>
<feature type="region of interest" description="Disordered" evidence="2">
    <location>
        <begin position="1607"/>
        <end position="1635"/>
    </location>
</feature>
<evidence type="ECO:0000259" key="3">
    <source>
        <dbReference type="Pfam" id="PF12624"/>
    </source>
</evidence>
<keyword evidence="1" id="KW-0813">Transport</keyword>
<proteinExistence type="predicted"/>
<evidence type="ECO:0000313" key="5">
    <source>
        <dbReference type="Proteomes" id="UP000694044"/>
    </source>
</evidence>